<dbReference type="EMBL" id="AQGW01000018">
    <property type="protein sequence ID" value="MBE0382331.1"/>
    <property type="molecule type" value="Genomic_DNA"/>
</dbReference>
<organism evidence="1 2">
    <name type="scientific">Pseudoalteromonas carrageenovora IAM 12662</name>
    <dbReference type="NCBI Taxonomy" id="1314868"/>
    <lineage>
        <taxon>Bacteria</taxon>
        <taxon>Pseudomonadati</taxon>
        <taxon>Pseudomonadota</taxon>
        <taxon>Gammaproteobacteria</taxon>
        <taxon>Alteromonadales</taxon>
        <taxon>Pseudoalteromonadaceae</taxon>
        <taxon>Pseudoalteromonas</taxon>
    </lineage>
</organism>
<proteinExistence type="predicted"/>
<protein>
    <submittedName>
        <fullName evidence="1">Uncharacterized protein</fullName>
    </submittedName>
</protein>
<comment type="caution">
    <text evidence="1">The sequence shown here is derived from an EMBL/GenBank/DDBJ whole genome shotgun (WGS) entry which is preliminary data.</text>
</comment>
<reference evidence="1 2" key="1">
    <citation type="submission" date="2015-06" db="EMBL/GenBank/DDBJ databases">
        <title>Genome sequence of Pseudoalteromonas carrageenovora.</title>
        <authorList>
            <person name="Xie B.-B."/>
            <person name="Rong J.-C."/>
            <person name="Qin Q.-L."/>
            <person name="Zhang Y.-Z."/>
        </authorList>
    </citation>
    <scope>NUCLEOTIDE SEQUENCE [LARGE SCALE GENOMIC DNA]</scope>
    <source>
        <strain evidence="1 2">IAM 12662</strain>
    </source>
</reference>
<sequence length="44" mass="5104">MLRVLLTNKKGLHLAFQYTYCFHSLNKALAGDTANIFIKVHKHF</sequence>
<name>A0ABR9EP53_PSEVC</name>
<accession>A0ABR9EP53</accession>
<keyword evidence="2" id="KW-1185">Reference proteome</keyword>
<evidence type="ECO:0000313" key="1">
    <source>
        <dbReference type="EMBL" id="MBE0382331.1"/>
    </source>
</evidence>
<evidence type="ECO:0000313" key="2">
    <source>
        <dbReference type="Proteomes" id="UP000615003"/>
    </source>
</evidence>
<gene>
    <name evidence="1" type="ORF">PCARR_a0640</name>
</gene>
<dbReference type="Proteomes" id="UP000615003">
    <property type="component" value="Unassembled WGS sequence"/>
</dbReference>